<dbReference type="GO" id="GO:0045271">
    <property type="term" value="C:respiratory chain complex I"/>
    <property type="evidence" value="ECO:0007669"/>
    <property type="project" value="InterPro"/>
</dbReference>
<dbReference type="GO" id="GO:0006979">
    <property type="term" value="P:response to oxidative stress"/>
    <property type="evidence" value="ECO:0007669"/>
    <property type="project" value="TreeGrafter"/>
</dbReference>
<dbReference type="OrthoDB" id="14535at2759"/>
<dbReference type="GO" id="GO:0005743">
    <property type="term" value="C:mitochondrial inner membrane"/>
    <property type="evidence" value="ECO:0007669"/>
    <property type="project" value="UniProtKB-SubCell"/>
</dbReference>
<evidence type="ECO:0000256" key="8">
    <source>
        <dbReference type="ARBA" id="ARBA00023136"/>
    </source>
</evidence>
<keyword evidence="11" id="KW-1185">Reference proteome</keyword>
<evidence type="ECO:0000256" key="3">
    <source>
        <dbReference type="ARBA" id="ARBA00022448"/>
    </source>
</evidence>
<name>A0A9P6B2V2_9AGAM</name>
<dbReference type="AlphaFoldDB" id="A0A9P6B2V2"/>
<evidence type="ECO:0000313" key="11">
    <source>
        <dbReference type="Proteomes" id="UP000886523"/>
    </source>
</evidence>
<feature type="domain" description="Complex 1 LYR protein" evidence="9">
    <location>
        <begin position="48"/>
        <end position="85"/>
    </location>
</feature>
<dbReference type="PANTHER" id="PTHR12964:SF0">
    <property type="entry name" value="NADH DEHYDROGENASE [UBIQUINONE] 1 ALPHA SUBCOMPLEX SUBUNIT 6"/>
    <property type="match status" value="1"/>
</dbReference>
<keyword evidence="3" id="KW-0813">Transport</keyword>
<keyword evidence="5" id="KW-0999">Mitochondrion inner membrane</keyword>
<reference evidence="10" key="1">
    <citation type="journal article" date="2020" name="Nat. Commun.">
        <title>Large-scale genome sequencing of mycorrhizal fungi provides insights into the early evolution of symbiotic traits.</title>
        <authorList>
            <person name="Miyauchi S."/>
            <person name="Kiss E."/>
            <person name="Kuo A."/>
            <person name="Drula E."/>
            <person name="Kohler A."/>
            <person name="Sanchez-Garcia M."/>
            <person name="Morin E."/>
            <person name="Andreopoulos B."/>
            <person name="Barry K.W."/>
            <person name="Bonito G."/>
            <person name="Buee M."/>
            <person name="Carver A."/>
            <person name="Chen C."/>
            <person name="Cichocki N."/>
            <person name="Clum A."/>
            <person name="Culley D."/>
            <person name="Crous P.W."/>
            <person name="Fauchery L."/>
            <person name="Girlanda M."/>
            <person name="Hayes R.D."/>
            <person name="Keri Z."/>
            <person name="LaButti K."/>
            <person name="Lipzen A."/>
            <person name="Lombard V."/>
            <person name="Magnuson J."/>
            <person name="Maillard F."/>
            <person name="Murat C."/>
            <person name="Nolan M."/>
            <person name="Ohm R.A."/>
            <person name="Pangilinan J."/>
            <person name="Pereira M.F."/>
            <person name="Perotto S."/>
            <person name="Peter M."/>
            <person name="Pfister S."/>
            <person name="Riley R."/>
            <person name="Sitrit Y."/>
            <person name="Stielow J.B."/>
            <person name="Szollosi G."/>
            <person name="Zifcakova L."/>
            <person name="Stursova M."/>
            <person name="Spatafora J.W."/>
            <person name="Tedersoo L."/>
            <person name="Vaario L.M."/>
            <person name="Yamada A."/>
            <person name="Yan M."/>
            <person name="Wang P."/>
            <person name="Xu J."/>
            <person name="Bruns T."/>
            <person name="Baldrian P."/>
            <person name="Vilgalys R."/>
            <person name="Dunand C."/>
            <person name="Henrissat B."/>
            <person name="Grigoriev I.V."/>
            <person name="Hibbett D."/>
            <person name="Nagy L.G."/>
            <person name="Martin F.M."/>
        </authorList>
    </citation>
    <scope>NUCLEOTIDE SEQUENCE</scope>
    <source>
        <strain evidence="10">UP504</strain>
    </source>
</reference>
<dbReference type="Proteomes" id="UP000886523">
    <property type="component" value="Unassembled WGS sequence"/>
</dbReference>
<keyword evidence="4" id="KW-0679">Respiratory chain</keyword>
<accession>A0A9P6B2V2</accession>
<sequence>MTTIPSRLAQATRSSTSLAHAKQRSRALYREWYRTAPDVVEMYGLNVPPSLIRARIRERFEHNQHIQDPNVLDILLLKGRQELQETLNVWKQEPHILGVLLADKQRPQQTFMQKFLEGRDEDAIIPATNQSSTP</sequence>
<dbReference type="EMBL" id="MU128937">
    <property type="protein sequence ID" value="KAF9516656.1"/>
    <property type="molecule type" value="Genomic_DNA"/>
</dbReference>
<comment type="subcellular location">
    <subcellularLocation>
        <location evidence="1">Mitochondrion inner membrane</location>
        <topology evidence="1">Peripheral membrane protein</topology>
        <orientation evidence="1">Matrix side</orientation>
    </subcellularLocation>
</comment>
<evidence type="ECO:0000256" key="6">
    <source>
        <dbReference type="ARBA" id="ARBA00022982"/>
    </source>
</evidence>
<keyword evidence="6" id="KW-0249">Electron transport</keyword>
<gene>
    <name evidence="10" type="ORF">BS47DRAFT_1327169</name>
</gene>
<organism evidence="10 11">
    <name type="scientific">Hydnum rufescens UP504</name>
    <dbReference type="NCBI Taxonomy" id="1448309"/>
    <lineage>
        <taxon>Eukaryota</taxon>
        <taxon>Fungi</taxon>
        <taxon>Dikarya</taxon>
        <taxon>Basidiomycota</taxon>
        <taxon>Agaricomycotina</taxon>
        <taxon>Agaricomycetes</taxon>
        <taxon>Cantharellales</taxon>
        <taxon>Hydnaceae</taxon>
        <taxon>Hydnum</taxon>
    </lineage>
</organism>
<comment type="similarity">
    <text evidence="2">Belongs to the complex I LYR family.</text>
</comment>
<dbReference type="CDD" id="cd20266">
    <property type="entry name" value="Complex1_LYR_NDUFA6_LYRM6"/>
    <property type="match status" value="1"/>
</dbReference>
<evidence type="ECO:0000256" key="2">
    <source>
        <dbReference type="ARBA" id="ARBA00009508"/>
    </source>
</evidence>
<evidence type="ECO:0000313" key="10">
    <source>
        <dbReference type="EMBL" id="KAF9516656.1"/>
    </source>
</evidence>
<dbReference type="InterPro" id="IPR045299">
    <property type="entry name" value="Complex1_LYR_NDUFA6_LYRM6"/>
</dbReference>
<dbReference type="InterPro" id="IPR016488">
    <property type="entry name" value="NADH_Ub_cplx-1_asu_su-6"/>
</dbReference>
<comment type="caution">
    <text evidence="10">The sequence shown here is derived from an EMBL/GenBank/DDBJ whole genome shotgun (WGS) entry which is preliminary data.</text>
</comment>
<dbReference type="InterPro" id="IPR008011">
    <property type="entry name" value="Complex1_LYR_dom"/>
</dbReference>
<evidence type="ECO:0000256" key="1">
    <source>
        <dbReference type="ARBA" id="ARBA00004443"/>
    </source>
</evidence>
<dbReference type="PANTHER" id="PTHR12964">
    <property type="entry name" value="NADH-UBIQUINONE OXIDOREDUCTASE B14 SUBUNIT"/>
    <property type="match status" value="1"/>
</dbReference>
<keyword evidence="7" id="KW-0496">Mitochondrion</keyword>
<evidence type="ECO:0000256" key="5">
    <source>
        <dbReference type="ARBA" id="ARBA00022792"/>
    </source>
</evidence>
<dbReference type="Pfam" id="PF05347">
    <property type="entry name" value="Complex1_LYR"/>
    <property type="match status" value="1"/>
</dbReference>
<keyword evidence="8" id="KW-0472">Membrane</keyword>
<protein>
    <recommendedName>
        <fullName evidence="9">Complex 1 LYR protein domain-containing protein</fullName>
    </recommendedName>
</protein>
<evidence type="ECO:0000259" key="9">
    <source>
        <dbReference type="Pfam" id="PF05347"/>
    </source>
</evidence>
<evidence type="ECO:0000256" key="4">
    <source>
        <dbReference type="ARBA" id="ARBA00022660"/>
    </source>
</evidence>
<dbReference type="PIRSF" id="PIRSF006643">
    <property type="entry name" value="NDUA6"/>
    <property type="match status" value="1"/>
</dbReference>
<proteinExistence type="inferred from homology"/>
<evidence type="ECO:0000256" key="7">
    <source>
        <dbReference type="ARBA" id="ARBA00023128"/>
    </source>
</evidence>